<evidence type="ECO:0000256" key="3">
    <source>
        <dbReference type="ARBA" id="ARBA00022692"/>
    </source>
</evidence>
<evidence type="ECO:0000313" key="8">
    <source>
        <dbReference type="Proteomes" id="UP000238672"/>
    </source>
</evidence>
<evidence type="ECO:0000313" key="7">
    <source>
        <dbReference type="EMBL" id="PQP79968.1"/>
    </source>
</evidence>
<evidence type="ECO:0000256" key="2">
    <source>
        <dbReference type="ARBA" id="ARBA00006694"/>
    </source>
</evidence>
<keyword evidence="4 6" id="KW-1133">Transmembrane helix</keyword>
<feature type="transmembrane region" description="Helical" evidence="6">
    <location>
        <begin position="6"/>
        <end position="26"/>
    </location>
</feature>
<dbReference type="EMBL" id="PUUG01000002">
    <property type="protein sequence ID" value="PQP79968.1"/>
    <property type="molecule type" value="Genomic_DNA"/>
</dbReference>
<evidence type="ECO:0008006" key="9">
    <source>
        <dbReference type="Google" id="ProtNLM"/>
    </source>
</evidence>
<dbReference type="Proteomes" id="UP000238672">
    <property type="component" value="Unassembled WGS sequence"/>
</dbReference>
<sequence length="68" mass="7906">MNNILIFILGLCLGLIVGVFFTFRWFKNYLEKNPPITESQIKAMFKQMGRNPGEKQIKQIMSNLKGKK</sequence>
<comment type="caution">
    <text evidence="7">The sequence shown here is derived from an EMBL/GenBank/DDBJ whole genome shotgun (WGS) entry which is preliminary data.</text>
</comment>
<dbReference type="GO" id="GO:0016020">
    <property type="term" value="C:membrane"/>
    <property type="evidence" value="ECO:0007669"/>
    <property type="project" value="UniProtKB-SubCell"/>
</dbReference>
<proteinExistence type="inferred from homology"/>
<accession>A0A2S8NVJ6</accession>
<keyword evidence="3 6" id="KW-0812">Transmembrane</keyword>
<keyword evidence="5 6" id="KW-0472">Membrane</keyword>
<evidence type="ECO:0000256" key="6">
    <source>
        <dbReference type="SAM" id="Phobius"/>
    </source>
</evidence>
<gene>
    <name evidence="7" type="ORF">C6B37_00220</name>
</gene>
<evidence type="ECO:0000256" key="1">
    <source>
        <dbReference type="ARBA" id="ARBA00004167"/>
    </source>
</evidence>
<dbReference type="Pfam" id="PF03672">
    <property type="entry name" value="UPF0154"/>
    <property type="match status" value="1"/>
</dbReference>
<evidence type="ECO:0000256" key="4">
    <source>
        <dbReference type="ARBA" id="ARBA00022989"/>
    </source>
</evidence>
<dbReference type="AlphaFoldDB" id="A0A2S8NVJ6"/>
<comment type="subcellular location">
    <subcellularLocation>
        <location evidence="1">Membrane</location>
        <topology evidence="1">Single-pass membrane protein</topology>
    </subcellularLocation>
</comment>
<evidence type="ECO:0000256" key="5">
    <source>
        <dbReference type="ARBA" id="ARBA00023136"/>
    </source>
</evidence>
<name>A0A2S8NVJ6_9MOLU</name>
<comment type="similarity">
    <text evidence="2">Belongs to the UPF0154 family.</text>
</comment>
<keyword evidence="8" id="KW-1185">Reference proteome</keyword>
<protein>
    <recommendedName>
        <fullName evidence="9">YneF family protein</fullName>
    </recommendedName>
</protein>
<reference evidence="7 8" key="1">
    <citation type="submission" date="2018-02" db="EMBL/GenBank/DDBJ databases">
        <title>Metagenomics reveals mixed infection of spiroplasma and phytoplasma in chicory.</title>
        <authorList>
            <person name="Polano C."/>
            <person name="Moruzzi S."/>
            <person name="Ermacora P."/>
            <person name="Ferrini F."/>
            <person name="Martini M."/>
            <person name="Firrao G."/>
        </authorList>
    </citation>
    <scope>NUCLEOTIDE SEQUENCE [LARGE SCALE GENOMIC DNA]</scope>
    <source>
        <strain evidence="7 8">ChiP</strain>
    </source>
</reference>
<organism evidence="7 8">
    <name type="scientific">Candidatus Phytoplasma phoenicium</name>
    <dbReference type="NCBI Taxonomy" id="198422"/>
    <lineage>
        <taxon>Bacteria</taxon>
        <taxon>Bacillati</taxon>
        <taxon>Mycoplasmatota</taxon>
        <taxon>Mollicutes</taxon>
        <taxon>Acholeplasmatales</taxon>
        <taxon>Acholeplasmataceae</taxon>
        <taxon>Candidatus Phytoplasma</taxon>
        <taxon>16SrIX (Pigeon pea witches'-broom group)</taxon>
    </lineage>
</organism>
<dbReference type="InterPro" id="IPR005359">
    <property type="entry name" value="UPF0154"/>
</dbReference>